<name>A0A1Y2DGE3_9FUNG</name>
<feature type="transmembrane region" description="Helical" evidence="1">
    <location>
        <begin position="43"/>
        <end position="60"/>
    </location>
</feature>
<feature type="transmembrane region" description="Helical" evidence="1">
    <location>
        <begin position="141"/>
        <end position="160"/>
    </location>
</feature>
<reference evidence="2 3" key="1">
    <citation type="submission" date="2016-08" db="EMBL/GenBank/DDBJ databases">
        <title>A Parts List for Fungal Cellulosomes Revealed by Comparative Genomics.</title>
        <authorList>
            <consortium name="DOE Joint Genome Institute"/>
            <person name="Haitjema C.H."/>
            <person name="Gilmore S.P."/>
            <person name="Henske J.K."/>
            <person name="Solomon K.V."/>
            <person name="De Groot R."/>
            <person name="Kuo A."/>
            <person name="Mondo S.J."/>
            <person name="Salamov A.A."/>
            <person name="Labutti K."/>
            <person name="Zhao Z."/>
            <person name="Chiniquy J."/>
            <person name="Barry K."/>
            <person name="Brewer H.M."/>
            <person name="Purvine S.O."/>
            <person name="Wright A.T."/>
            <person name="Boxma B."/>
            <person name="Van Alen T."/>
            <person name="Hackstein J.H."/>
            <person name="Baker S.E."/>
            <person name="Grigoriev I.V."/>
            <person name="O'Malley M.A."/>
        </authorList>
    </citation>
    <scope>NUCLEOTIDE SEQUENCE [LARGE SCALE GENOMIC DNA]</scope>
    <source>
        <strain evidence="2 3">G1</strain>
    </source>
</reference>
<feature type="transmembrane region" description="Helical" evidence="1">
    <location>
        <begin position="67"/>
        <end position="84"/>
    </location>
</feature>
<feature type="transmembrane region" description="Helical" evidence="1">
    <location>
        <begin position="180"/>
        <end position="201"/>
    </location>
</feature>
<organism evidence="2 3">
    <name type="scientific">Neocallimastix californiae</name>
    <dbReference type="NCBI Taxonomy" id="1754190"/>
    <lineage>
        <taxon>Eukaryota</taxon>
        <taxon>Fungi</taxon>
        <taxon>Fungi incertae sedis</taxon>
        <taxon>Chytridiomycota</taxon>
        <taxon>Chytridiomycota incertae sedis</taxon>
        <taxon>Neocallimastigomycetes</taxon>
        <taxon>Neocallimastigales</taxon>
        <taxon>Neocallimastigaceae</taxon>
        <taxon>Neocallimastix</taxon>
    </lineage>
</organism>
<feature type="transmembrane region" description="Helical" evidence="1">
    <location>
        <begin position="260"/>
        <end position="277"/>
    </location>
</feature>
<keyword evidence="1" id="KW-1133">Transmembrane helix</keyword>
<dbReference type="OrthoDB" id="2143908at2759"/>
<dbReference type="AlphaFoldDB" id="A0A1Y2DGE3"/>
<keyword evidence="3" id="KW-1185">Reference proteome</keyword>
<protein>
    <submittedName>
        <fullName evidence="2">Uncharacterized protein</fullName>
    </submittedName>
</protein>
<keyword evidence="1" id="KW-0812">Transmembrane</keyword>
<gene>
    <name evidence="2" type="ORF">LY90DRAFT_701553</name>
</gene>
<evidence type="ECO:0000313" key="2">
    <source>
        <dbReference type="EMBL" id="ORY58287.1"/>
    </source>
</evidence>
<keyword evidence="1" id="KW-0472">Membrane</keyword>
<dbReference type="EMBL" id="MCOG01000067">
    <property type="protein sequence ID" value="ORY58287.1"/>
    <property type="molecule type" value="Genomic_DNA"/>
</dbReference>
<evidence type="ECO:0000313" key="3">
    <source>
        <dbReference type="Proteomes" id="UP000193920"/>
    </source>
</evidence>
<feature type="transmembrane region" description="Helical" evidence="1">
    <location>
        <begin position="104"/>
        <end position="121"/>
    </location>
</feature>
<proteinExistence type="predicted"/>
<accession>A0A1Y2DGE3</accession>
<dbReference type="Proteomes" id="UP000193920">
    <property type="component" value="Unassembled WGS sequence"/>
</dbReference>
<comment type="caution">
    <text evidence="2">The sequence shown here is derived from an EMBL/GenBank/DDBJ whole genome shotgun (WGS) entry which is preliminary data.</text>
</comment>
<feature type="transmembrane region" description="Helical" evidence="1">
    <location>
        <begin position="222"/>
        <end position="240"/>
    </location>
</feature>
<sequence>MASNETIVYPTGDGFIRFTSEGFCPSKPFISFLDGLLSKFDDANFFTNVLQFGLVSLMYFNVGKGRYWKILFYAGIAGLIGTLIEKSSIAYVCRKSDIHNERPHIYGFFLAEVFWIVKEYAIPFLNLTKMKVFSKGKASHVLNIIIYGLFIAFVGARFYIGYRRYKDGVLNNTRIKYGHMVAFSIMAIADLICTLGILYFVNTHNKQEYIKANNIDHYIKRSSYIILLCVDVVSVFLAILNGITEHYKEQFPNSFVKPFHSIKCSFILILACDALLFKYSVNTSSARDSNNYRYGEYNTKSHNYNYEASMNKSQNNPLASVTPYNYPTLDYGKSDSISGSYQSKSIIKNYTNIKPSPSSTLYDASPGSDKILPSQSFGFLYQSKGY</sequence>
<evidence type="ECO:0000256" key="1">
    <source>
        <dbReference type="SAM" id="Phobius"/>
    </source>
</evidence>